<dbReference type="Proteomes" id="UP001497444">
    <property type="component" value="Chromosome 17"/>
</dbReference>
<comment type="similarity">
    <text evidence="1">Belongs to the GEM family.</text>
</comment>
<dbReference type="Gene3D" id="2.30.29.30">
    <property type="entry name" value="Pleckstrin-homology domain (PH domain)/Phosphotyrosine-binding domain (PTB)"/>
    <property type="match status" value="1"/>
</dbReference>
<evidence type="ECO:0000313" key="4">
    <source>
        <dbReference type="EMBL" id="CAK9264780.1"/>
    </source>
</evidence>
<feature type="region of interest" description="Disordered" evidence="2">
    <location>
        <begin position="1"/>
        <end position="106"/>
    </location>
</feature>
<dbReference type="EMBL" id="OZ020112">
    <property type="protein sequence ID" value="CAK9264780.1"/>
    <property type="molecule type" value="Genomic_DNA"/>
</dbReference>
<feature type="domain" description="GRAM" evidence="3">
    <location>
        <begin position="159"/>
        <end position="237"/>
    </location>
</feature>
<dbReference type="SMART" id="SM00568">
    <property type="entry name" value="GRAM"/>
    <property type="match status" value="1"/>
</dbReference>
<evidence type="ECO:0000256" key="2">
    <source>
        <dbReference type="SAM" id="MobiDB-lite"/>
    </source>
</evidence>
<reference evidence="4" key="1">
    <citation type="submission" date="2024-02" db="EMBL/GenBank/DDBJ databases">
        <authorList>
            <consortium name="ELIXIR-Norway"/>
            <consortium name="Elixir Norway"/>
        </authorList>
    </citation>
    <scope>NUCLEOTIDE SEQUENCE</scope>
</reference>
<dbReference type="InterPro" id="IPR037848">
    <property type="entry name" value="GEM-like"/>
</dbReference>
<feature type="compositionally biased region" description="Polar residues" evidence="2">
    <location>
        <begin position="302"/>
        <end position="352"/>
    </location>
</feature>
<evidence type="ECO:0000313" key="5">
    <source>
        <dbReference type="Proteomes" id="UP001497444"/>
    </source>
</evidence>
<feature type="region of interest" description="Disordered" evidence="2">
    <location>
        <begin position="276"/>
        <end position="352"/>
    </location>
</feature>
<dbReference type="InterPro" id="IPR004182">
    <property type="entry name" value="GRAM"/>
</dbReference>
<accession>A0ABP0WH86</accession>
<name>A0ABP0WH86_9BRYO</name>
<gene>
    <name evidence="4" type="ORF">CSSPJE1EN1_LOCUS10258</name>
</gene>
<dbReference type="PANTHER" id="PTHR31969">
    <property type="entry name" value="GEM-LIKE PROTEIN 2"/>
    <property type="match status" value="1"/>
</dbReference>
<dbReference type="Pfam" id="PF02893">
    <property type="entry name" value="GRAM"/>
    <property type="match status" value="1"/>
</dbReference>
<protein>
    <recommendedName>
        <fullName evidence="3">GRAM domain-containing protein</fullName>
    </recommendedName>
</protein>
<organism evidence="4 5">
    <name type="scientific">Sphagnum jensenii</name>
    <dbReference type="NCBI Taxonomy" id="128206"/>
    <lineage>
        <taxon>Eukaryota</taxon>
        <taxon>Viridiplantae</taxon>
        <taxon>Streptophyta</taxon>
        <taxon>Embryophyta</taxon>
        <taxon>Bryophyta</taxon>
        <taxon>Sphagnophytina</taxon>
        <taxon>Sphagnopsida</taxon>
        <taxon>Sphagnales</taxon>
        <taxon>Sphagnaceae</taxon>
        <taxon>Sphagnum</taxon>
    </lineage>
</organism>
<sequence>MSNDQGNNQGPVVDDGAHLNAPTQQQESHEDGTGIVPPPSTDRSTDSASNPQVNRQEEEPPAASSSFGAPPMGDPAEPSSHPDNRTAAEQTTEAAAPKEGPLSGPMNLMLENLNKWAGKAEGLAGNVWGHLRAGPSVRESAWGWMTYGTRLLTEGGFEGVYKQTFGVTNNEQLRKTYACYLSTSTGPVSGTLYISNLKFAFCSDRPLSYAPSPGEQAWSYYKVVIPLEKVKEVVPSVNEKKPNEKYIQVLTNDGHDFWFMGFVNYDKGVKNMQDAPQNIGVVDPHGGLRSPFGGNRNRDGAAQNTGQQPANSGQGNTVPSSQAAAGNRGQQPASATTQDYVTSGQGNPVPSS</sequence>
<dbReference type="CDD" id="cd13222">
    <property type="entry name" value="PH-GRAM_GEM"/>
    <property type="match status" value="1"/>
</dbReference>
<evidence type="ECO:0000259" key="3">
    <source>
        <dbReference type="SMART" id="SM00568"/>
    </source>
</evidence>
<feature type="compositionally biased region" description="Polar residues" evidence="2">
    <location>
        <begin position="1"/>
        <end position="10"/>
    </location>
</feature>
<proteinExistence type="inferred from homology"/>
<evidence type="ECO:0000256" key="1">
    <source>
        <dbReference type="ARBA" id="ARBA00009414"/>
    </source>
</evidence>
<feature type="compositionally biased region" description="Low complexity" evidence="2">
    <location>
        <begin position="61"/>
        <end position="71"/>
    </location>
</feature>
<keyword evidence="5" id="KW-1185">Reference proteome</keyword>
<dbReference type="InterPro" id="IPR011993">
    <property type="entry name" value="PH-like_dom_sf"/>
</dbReference>